<dbReference type="AlphaFoldDB" id="A0A7J9H7R7"/>
<comment type="caution">
    <text evidence="1">The sequence shown here is derived from an EMBL/GenBank/DDBJ whole genome shotgun (WGS) entry which is preliminary data.</text>
</comment>
<dbReference type="EMBL" id="JABFAD010000008">
    <property type="protein sequence ID" value="MBA0804975.1"/>
    <property type="molecule type" value="Genomic_DNA"/>
</dbReference>
<sequence length="181" mass="21354">MQVPLVFAQFWVQVYDLPSSLFSELLARQFRNFIDQFLEYDTKQDLPLRAQPRRVTTVDSIWLLKARDDGFFEANSSKRNFSHNFGKEAIEYDHEESPLEIMDGKKMHRFEKLNAKVFAYLDPLEITDEHVHRLQYMMKNYHPQLVSFMETKLSVDRMEKVGTQCCDHYGIDVHVKGTRGG</sequence>
<name>A0A7J9H7R7_9ROSI</name>
<evidence type="ECO:0000313" key="1">
    <source>
        <dbReference type="EMBL" id="MBA0804975.1"/>
    </source>
</evidence>
<reference evidence="1 2" key="1">
    <citation type="journal article" date="2019" name="Genome Biol. Evol.">
        <title>Insights into the evolution of the New World diploid cottons (Gossypium, subgenus Houzingenia) based on genome sequencing.</title>
        <authorList>
            <person name="Grover C.E."/>
            <person name="Arick M.A. 2nd"/>
            <person name="Thrash A."/>
            <person name="Conover J.L."/>
            <person name="Sanders W.S."/>
            <person name="Peterson D.G."/>
            <person name="Frelichowski J.E."/>
            <person name="Scheffler J.A."/>
            <person name="Scheffler B.E."/>
            <person name="Wendel J.F."/>
        </authorList>
    </citation>
    <scope>NUCLEOTIDE SEQUENCE [LARGE SCALE GENOMIC DNA]</scope>
    <source>
        <strain evidence="1">0</strain>
        <tissue evidence="1">Leaf</tissue>
    </source>
</reference>
<evidence type="ECO:0008006" key="3">
    <source>
        <dbReference type="Google" id="ProtNLM"/>
    </source>
</evidence>
<dbReference type="Proteomes" id="UP000593560">
    <property type="component" value="Unassembled WGS sequence"/>
</dbReference>
<gene>
    <name evidence="1" type="ORF">Gohar_004525</name>
</gene>
<evidence type="ECO:0000313" key="2">
    <source>
        <dbReference type="Proteomes" id="UP000593560"/>
    </source>
</evidence>
<dbReference type="OrthoDB" id="988559at2759"/>
<proteinExistence type="predicted"/>
<accession>A0A7J9H7R7</accession>
<organism evidence="1 2">
    <name type="scientific">Gossypium harknessii</name>
    <dbReference type="NCBI Taxonomy" id="34285"/>
    <lineage>
        <taxon>Eukaryota</taxon>
        <taxon>Viridiplantae</taxon>
        <taxon>Streptophyta</taxon>
        <taxon>Embryophyta</taxon>
        <taxon>Tracheophyta</taxon>
        <taxon>Spermatophyta</taxon>
        <taxon>Magnoliopsida</taxon>
        <taxon>eudicotyledons</taxon>
        <taxon>Gunneridae</taxon>
        <taxon>Pentapetalae</taxon>
        <taxon>rosids</taxon>
        <taxon>malvids</taxon>
        <taxon>Malvales</taxon>
        <taxon>Malvaceae</taxon>
        <taxon>Malvoideae</taxon>
        <taxon>Gossypium</taxon>
    </lineage>
</organism>
<protein>
    <recommendedName>
        <fullName evidence="3">DUF4283 domain-containing protein</fullName>
    </recommendedName>
</protein>
<keyword evidence="2" id="KW-1185">Reference proteome</keyword>